<dbReference type="RefSeq" id="WP_076587434.1">
    <property type="nucleotide sequence ID" value="NZ_FTLW01000004.1"/>
</dbReference>
<evidence type="ECO:0000313" key="2">
    <source>
        <dbReference type="EMBL" id="SIQ78378.1"/>
    </source>
</evidence>
<dbReference type="EMBL" id="FTLW01000004">
    <property type="protein sequence ID" value="SIQ78378.1"/>
    <property type="molecule type" value="Genomic_DNA"/>
</dbReference>
<reference evidence="3" key="1">
    <citation type="submission" date="2017-01" db="EMBL/GenBank/DDBJ databases">
        <authorList>
            <person name="Varghese N."/>
            <person name="Submissions S."/>
        </authorList>
    </citation>
    <scope>NUCLEOTIDE SEQUENCE [LARGE SCALE GENOMIC DNA]</scope>
    <source>
        <strain evidence="3">UM1</strain>
    </source>
</reference>
<dbReference type="Pfam" id="PF01323">
    <property type="entry name" value="DSBA"/>
    <property type="match status" value="1"/>
</dbReference>
<gene>
    <name evidence="2" type="ORF">SAMN05421546_1809</name>
</gene>
<keyword evidence="3" id="KW-1185">Reference proteome</keyword>
<name>A0A1N6VKX3_9GAMM</name>
<dbReference type="GO" id="GO:0016491">
    <property type="term" value="F:oxidoreductase activity"/>
    <property type="evidence" value="ECO:0007669"/>
    <property type="project" value="InterPro"/>
</dbReference>
<dbReference type="GO" id="GO:0016853">
    <property type="term" value="F:isomerase activity"/>
    <property type="evidence" value="ECO:0007669"/>
    <property type="project" value="UniProtKB-KW"/>
</dbReference>
<dbReference type="CDD" id="cd03024">
    <property type="entry name" value="DsbA_FrnE"/>
    <property type="match status" value="1"/>
</dbReference>
<keyword evidence="2" id="KW-0413">Isomerase</keyword>
<dbReference type="Proteomes" id="UP000241788">
    <property type="component" value="Unassembled WGS sequence"/>
</dbReference>
<feature type="domain" description="DSBA-like thioredoxin" evidence="1">
    <location>
        <begin position="9"/>
        <end position="210"/>
    </location>
</feature>
<dbReference type="AlphaFoldDB" id="A0A1N6VKX3"/>
<dbReference type="STRING" id="1604334.SAMN05421546_1809"/>
<dbReference type="OrthoDB" id="9799122at2"/>
<dbReference type="SUPFAM" id="SSF52833">
    <property type="entry name" value="Thioredoxin-like"/>
    <property type="match status" value="1"/>
</dbReference>
<dbReference type="Gene3D" id="3.40.30.10">
    <property type="entry name" value="Glutaredoxin"/>
    <property type="match status" value="1"/>
</dbReference>
<dbReference type="InterPro" id="IPR036249">
    <property type="entry name" value="Thioredoxin-like_sf"/>
</dbReference>
<proteinExistence type="predicted"/>
<protein>
    <submittedName>
        <fullName evidence="2">Predicted dithiol-disulfide isomerase, DsbA family</fullName>
    </submittedName>
</protein>
<sequence length="238" mass="25638">MNTKVEPLRVDVWSDVVCPWCWIGKGRLREALKAEGAPEVDIHWHPFLLDPDVAVDAAPVPLRKAYEKKFGGADKVEQILSHTQDTAQAEGLPMDFSRGQVRASTREAHRLMLLAAHEGVADAMGEALFRAHFAEGRNIADHAVLADVGEAVGLARQLVLDFLASDAGKDEVEAEIAQAQQLGIRAVPTFVFDGQLAVQGAQPPELFAEIFEKLRHAGVSQTKDGDGAACGPDGCSID</sequence>
<evidence type="ECO:0000313" key="3">
    <source>
        <dbReference type="Proteomes" id="UP000241788"/>
    </source>
</evidence>
<accession>A0A1N6VKX3</accession>
<dbReference type="PANTHER" id="PTHR13887:SF41">
    <property type="entry name" value="THIOREDOXIN SUPERFAMILY PROTEIN"/>
    <property type="match status" value="1"/>
</dbReference>
<dbReference type="InterPro" id="IPR001853">
    <property type="entry name" value="DSBA-like_thioredoxin_dom"/>
</dbReference>
<dbReference type="PANTHER" id="PTHR13887">
    <property type="entry name" value="GLUTATHIONE S-TRANSFERASE KAPPA"/>
    <property type="match status" value="1"/>
</dbReference>
<organism evidence="2 3">
    <name type="scientific">Solilutibacter tolerans</name>
    <dbReference type="NCBI Taxonomy" id="1604334"/>
    <lineage>
        <taxon>Bacteria</taxon>
        <taxon>Pseudomonadati</taxon>
        <taxon>Pseudomonadota</taxon>
        <taxon>Gammaproteobacteria</taxon>
        <taxon>Lysobacterales</taxon>
        <taxon>Lysobacteraceae</taxon>
        <taxon>Solilutibacter</taxon>
    </lineage>
</organism>
<evidence type="ECO:0000259" key="1">
    <source>
        <dbReference type="Pfam" id="PF01323"/>
    </source>
</evidence>